<dbReference type="OrthoDB" id="9805504at2"/>
<evidence type="ECO:0000259" key="2">
    <source>
        <dbReference type="PROSITE" id="PS50830"/>
    </source>
</evidence>
<dbReference type="RefSeq" id="WP_074948200.1">
    <property type="nucleotide sequence ID" value="NZ_FOJO01000039.1"/>
</dbReference>
<evidence type="ECO:0000313" key="3">
    <source>
        <dbReference type="EMBL" id="SFA61702.1"/>
    </source>
</evidence>
<feature type="region of interest" description="Disordered" evidence="1">
    <location>
        <begin position="22"/>
        <end position="50"/>
    </location>
</feature>
<dbReference type="Pfam" id="PF00565">
    <property type="entry name" value="SNase"/>
    <property type="match status" value="1"/>
</dbReference>
<sequence>MFSMEMNREQLLEDIRRVLEIAPSQPKEDADPPAGQNPSGGSPFGQGGERQSVRVIDGDTLMIGGETWRLLGIDVPEMKQSCRMHDGREYPCGAAARAALAALIGDLEVSCEQSDTDRYGRRVGICRAGDKDLGKELVSAGMAVAYLEYTNAYQLQGEAARAARLGLWSGDFEMPNEFRKAN</sequence>
<reference evidence="3 4" key="1">
    <citation type="submission" date="2016-10" db="EMBL/GenBank/DDBJ databases">
        <authorList>
            <person name="de Groot N.N."/>
        </authorList>
    </citation>
    <scope>NUCLEOTIDE SEQUENCE [LARGE SCALE GENOMIC DNA]</scope>
    <source>
        <strain evidence="3 4">CGMCC 1.6117</strain>
    </source>
</reference>
<dbReference type="SUPFAM" id="SSF50199">
    <property type="entry name" value="Staphylococcal nuclease"/>
    <property type="match status" value="1"/>
</dbReference>
<dbReference type="GO" id="GO:0004519">
    <property type="term" value="F:endonuclease activity"/>
    <property type="evidence" value="ECO:0007669"/>
    <property type="project" value="UniProtKB-KW"/>
</dbReference>
<dbReference type="PROSITE" id="PS50830">
    <property type="entry name" value="TNASE_3"/>
    <property type="match status" value="1"/>
</dbReference>
<feature type="domain" description="TNase-like" evidence="2">
    <location>
        <begin position="54"/>
        <end position="170"/>
    </location>
</feature>
<dbReference type="SMART" id="SM00318">
    <property type="entry name" value="SNc"/>
    <property type="match status" value="1"/>
</dbReference>
<proteinExistence type="predicted"/>
<keyword evidence="3" id="KW-0540">Nuclease</keyword>
<dbReference type="InterPro" id="IPR035437">
    <property type="entry name" value="SNase_OB-fold_sf"/>
</dbReference>
<keyword evidence="3" id="KW-0378">Hydrolase</keyword>
<dbReference type="AlphaFoldDB" id="A0A1I0UCA3"/>
<dbReference type="PANTHER" id="PTHR12302:SF26">
    <property type="entry name" value="BLR1266 PROTEIN"/>
    <property type="match status" value="1"/>
</dbReference>
<protein>
    <submittedName>
        <fullName evidence="3">Endonuclease YncB, thermonuclease family</fullName>
    </submittedName>
</protein>
<dbReference type="Gene3D" id="2.40.50.90">
    <property type="match status" value="1"/>
</dbReference>
<dbReference type="EMBL" id="FOJO01000039">
    <property type="protein sequence ID" value="SFA61702.1"/>
    <property type="molecule type" value="Genomic_DNA"/>
</dbReference>
<name>A0A1I0UCA3_9RHOB</name>
<dbReference type="Proteomes" id="UP000182312">
    <property type="component" value="Unassembled WGS sequence"/>
</dbReference>
<evidence type="ECO:0000313" key="4">
    <source>
        <dbReference type="Proteomes" id="UP000182312"/>
    </source>
</evidence>
<organism evidence="3 4">
    <name type="scientific">Paracoccus halophilus</name>
    <dbReference type="NCBI Taxonomy" id="376733"/>
    <lineage>
        <taxon>Bacteria</taxon>
        <taxon>Pseudomonadati</taxon>
        <taxon>Pseudomonadota</taxon>
        <taxon>Alphaproteobacteria</taxon>
        <taxon>Rhodobacterales</taxon>
        <taxon>Paracoccaceae</taxon>
        <taxon>Paracoccus</taxon>
    </lineage>
</organism>
<keyword evidence="3" id="KW-0255">Endonuclease</keyword>
<dbReference type="PANTHER" id="PTHR12302">
    <property type="entry name" value="EBNA2 BINDING PROTEIN P100"/>
    <property type="match status" value="1"/>
</dbReference>
<accession>A0A1I0UCA3</accession>
<gene>
    <name evidence="3" type="ORF">SAMN04487972_13917</name>
</gene>
<evidence type="ECO:0000256" key="1">
    <source>
        <dbReference type="SAM" id="MobiDB-lite"/>
    </source>
</evidence>
<dbReference type="InterPro" id="IPR016071">
    <property type="entry name" value="Staphylococal_nuclease_OB-fold"/>
</dbReference>